<evidence type="ECO:0000256" key="9">
    <source>
        <dbReference type="ARBA" id="ARBA00023121"/>
    </source>
</evidence>
<evidence type="ECO:0000256" key="3">
    <source>
        <dbReference type="ARBA" id="ARBA00022448"/>
    </source>
</evidence>
<evidence type="ECO:0000313" key="15">
    <source>
        <dbReference type="Proteomes" id="UP000019450"/>
    </source>
</evidence>
<dbReference type="PANTHER" id="PTHR10031:SF0">
    <property type="entry name" value="ATPASE PROTEIN 9"/>
    <property type="match status" value="1"/>
</dbReference>
<dbReference type="RefSeq" id="WP_025208540.1">
    <property type="nucleotide sequence ID" value="NZ_CP006932.1"/>
</dbReference>
<dbReference type="Proteomes" id="UP000019450">
    <property type="component" value="Chromosome"/>
</dbReference>
<dbReference type="HOGENOM" id="CLU_1792951_0_0_14"/>
<dbReference type="STRING" id="1427984.X271_00130"/>
<dbReference type="InterPro" id="IPR005953">
    <property type="entry name" value="ATP_synth_csu_bac/chlpt"/>
</dbReference>
<keyword evidence="12" id="KW-1003">Cell membrane</keyword>
<evidence type="ECO:0000313" key="14">
    <source>
        <dbReference type="EMBL" id="AHK22239.1"/>
    </source>
</evidence>
<name>W8GEL3_9MOLU</name>
<keyword evidence="15" id="KW-1185">Reference proteome</keyword>
<feature type="transmembrane region" description="Helical" evidence="12">
    <location>
        <begin position="21"/>
        <end position="48"/>
    </location>
</feature>
<dbReference type="eggNOG" id="COG0636">
    <property type="taxonomic scope" value="Bacteria"/>
</dbReference>
<dbReference type="CDD" id="cd18184">
    <property type="entry name" value="ATP-synt_Fo_c_NaATPase"/>
    <property type="match status" value="1"/>
</dbReference>
<evidence type="ECO:0000256" key="5">
    <source>
        <dbReference type="ARBA" id="ARBA00022692"/>
    </source>
</evidence>
<organism evidence="14 15">
    <name type="scientific">Candidatus Hepatoplasma crinochetorum Av</name>
    <dbReference type="NCBI Taxonomy" id="1427984"/>
    <lineage>
        <taxon>Bacteria</taxon>
        <taxon>Bacillati</taxon>
        <taxon>Mycoplasmatota</taxon>
        <taxon>Mollicutes</taxon>
        <taxon>Candidatus Hepatoplasmataceae</taxon>
        <taxon>Candidatus Hepatoplasma</taxon>
    </lineage>
</organism>
<evidence type="ECO:0000259" key="13">
    <source>
        <dbReference type="Pfam" id="PF00137"/>
    </source>
</evidence>
<keyword evidence="4 12" id="KW-0138">CF(0)</keyword>
<evidence type="ECO:0000256" key="7">
    <source>
        <dbReference type="ARBA" id="ARBA00022989"/>
    </source>
</evidence>
<dbReference type="Gene3D" id="1.20.120.610">
    <property type="entry name" value="lithium bound rotor ring of v- atpase"/>
    <property type="match status" value="1"/>
</dbReference>
<evidence type="ECO:0000256" key="12">
    <source>
        <dbReference type="HAMAP-Rule" id="MF_01396"/>
    </source>
</evidence>
<dbReference type="GO" id="GO:0046933">
    <property type="term" value="F:proton-transporting ATP synthase activity, rotational mechanism"/>
    <property type="evidence" value="ECO:0007669"/>
    <property type="project" value="UniProtKB-UniRule"/>
</dbReference>
<dbReference type="NCBIfam" id="TIGR01260">
    <property type="entry name" value="ATP_synt_c"/>
    <property type="match status" value="1"/>
</dbReference>
<feature type="domain" description="V-ATPase proteolipid subunit C-like" evidence="13">
    <location>
        <begin position="78"/>
        <end position="140"/>
    </location>
</feature>
<keyword evidence="10 12" id="KW-0472">Membrane</keyword>
<feature type="site" description="Reversibly protonated during proton transport" evidence="12">
    <location>
        <position position="127"/>
    </location>
</feature>
<dbReference type="GO" id="GO:0008289">
    <property type="term" value="F:lipid binding"/>
    <property type="evidence" value="ECO:0007669"/>
    <property type="project" value="UniProtKB-KW"/>
</dbReference>
<evidence type="ECO:0000256" key="8">
    <source>
        <dbReference type="ARBA" id="ARBA00023065"/>
    </source>
</evidence>
<comment type="similarity">
    <text evidence="2 12">Belongs to the ATPase C chain family.</text>
</comment>
<evidence type="ECO:0000256" key="2">
    <source>
        <dbReference type="ARBA" id="ARBA00006704"/>
    </source>
</evidence>
<dbReference type="Pfam" id="PF00137">
    <property type="entry name" value="ATP-synt_C"/>
    <property type="match status" value="1"/>
</dbReference>
<comment type="function">
    <text evidence="12">F(1)F(0) ATP synthase produces ATP from ADP in the presence of a proton or sodium gradient. F-type ATPases consist of two structural domains, F(1) containing the extramembraneous catalytic core and F(0) containing the membrane proton channel, linked together by a central stalk and a peripheral stalk. During catalysis, ATP synthesis in the catalytic domain of F(1) is coupled via a rotary mechanism of the central stalk subunits to proton translocation.</text>
</comment>
<keyword evidence="6 12" id="KW-0375">Hydrogen ion transport</keyword>
<comment type="caution">
    <text evidence="12">Lacks conserved residue(s) required for the propagation of feature annotation.</text>
</comment>
<dbReference type="InterPro" id="IPR000454">
    <property type="entry name" value="ATP_synth_F0_csu"/>
</dbReference>
<keyword evidence="7 12" id="KW-1133">Transmembrane helix</keyword>
<dbReference type="PROSITE" id="PS00605">
    <property type="entry name" value="ATPASE_C"/>
    <property type="match status" value="1"/>
</dbReference>
<feature type="transmembrane region" description="Helical" evidence="12">
    <location>
        <begin position="118"/>
        <end position="143"/>
    </location>
</feature>
<feature type="transmembrane region" description="Helical" evidence="12">
    <location>
        <begin position="74"/>
        <end position="97"/>
    </location>
</feature>
<dbReference type="InterPro" id="IPR020537">
    <property type="entry name" value="ATP_synth_F0_csu_DDCD_BS"/>
</dbReference>
<dbReference type="GO" id="GO:0045259">
    <property type="term" value="C:proton-transporting ATP synthase complex"/>
    <property type="evidence" value="ECO:0007669"/>
    <property type="project" value="UniProtKB-KW"/>
</dbReference>
<evidence type="ECO:0000256" key="10">
    <source>
        <dbReference type="ARBA" id="ARBA00023136"/>
    </source>
</evidence>
<evidence type="ECO:0000256" key="1">
    <source>
        <dbReference type="ARBA" id="ARBA00004141"/>
    </source>
</evidence>
<protein>
    <recommendedName>
        <fullName evidence="12">ATP synthase subunit c</fullName>
    </recommendedName>
    <alternativeName>
        <fullName evidence="12">ATP synthase F(0) sector subunit c</fullName>
    </alternativeName>
    <alternativeName>
        <fullName evidence="12">F-type ATPase subunit c</fullName>
        <shortName evidence="12">F-ATPase subunit c</shortName>
    </alternativeName>
    <alternativeName>
        <fullName evidence="12">Lipid-binding protein</fullName>
    </alternativeName>
</protein>
<sequence>MNKNLNTNIKSKNFYKNLNTFVKWSTLIIAIITLILVILASLIHYGVIFEDTTNVLQSTQQDMMVGESTITDKGFAYLGAGVAAVGFLGAGVGQGYAAGRAAEAVGRNPEAEGKIRNMMIIGSAIAESSALYSLVIAILLIFVA</sequence>
<keyword evidence="5 12" id="KW-0812">Transmembrane</keyword>
<reference evidence="14 15" key="1">
    <citation type="journal article" date="2014" name="Genome Biol. Evol.">
        <title>Phylogenomics of "Candidatus Hepatoplasma crinochetorum," a Lineage of Mollicutes Associated with Noninsect Arthropods.</title>
        <authorList>
            <person name="Leclercq S."/>
            <person name="Dittmer J."/>
            <person name="Bouchon D."/>
            <person name="Cordaux R."/>
        </authorList>
    </citation>
    <scope>NUCLEOTIDE SEQUENCE [LARGE SCALE GENOMIC DNA]</scope>
    <source>
        <strain evidence="14 15">Av</strain>
    </source>
</reference>
<gene>
    <name evidence="12 14" type="primary">atpE</name>
    <name evidence="14" type="ORF">X271_00130</name>
</gene>
<dbReference type="HAMAP" id="MF_01396">
    <property type="entry name" value="ATP_synth_c_bact"/>
    <property type="match status" value="1"/>
</dbReference>
<dbReference type="AlphaFoldDB" id="W8GEL3"/>
<dbReference type="EMBL" id="CP006932">
    <property type="protein sequence ID" value="AHK22239.1"/>
    <property type="molecule type" value="Genomic_DNA"/>
</dbReference>
<dbReference type="SUPFAM" id="SSF81333">
    <property type="entry name" value="F1F0 ATP synthase subunit C"/>
    <property type="match status" value="1"/>
</dbReference>
<dbReference type="PRINTS" id="PR00124">
    <property type="entry name" value="ATPASEC"/>
</dbReference>
<dbReference type="PANTHER" id="PTHR10031">
    <property type="entry name" value="ATP SYNTHASE LIPID-BINDING PROTEIN, MITOCHONDRIAL"/>
    <property type="match status" value="1"/>
</dbReference>
<proteinExistence type="inferred from homology"/>
<dbReference type="GO" id="GO:0005886">
    <property type="term" value="C:plasma membrane"/>
    <property type="evidence" value="ECO:0007669"/>
    <property type="project" value="UniProtKB-SubCell"/>
</dbReference>
<evidence type="ECO:0000256" key="11">
    <source>
        <dbReference type="ARBA" id="ARBA00023310"/>
    </source>
</evidence>
<dbReference type="GO" id="GO:0033177">
    <property type="term" value="C:proton-transporting two-sector ATPase complex, proton-transporting domain"/>
    <property type="evidence" value="ECO:0007669"/>
    <property type="project" value="InterPro"/>
</dbReference>
<keyword evidence="8 12" id="KW-0406">Ion transport</keyword>
<dbReference type="KEGG" id="hcr:X271_00130"/>
<keyword evidence="9 12" id="KW-0446">Lipid-binding</keyword>
<keyword evidence="11 12" id="KW-0066">ATP synthesis</keyword>
<comment type="function">
    <text evidence="12">Key component of the F(0) channel; it plays a direct role in translocation across the membrane. A homomeric c-ring of between 10-14 subunits forms the central stalk rotor element with the F(1) delta and epsilon subunits.</text>
</comment>
<evidence type="ECO:0000256" key="4">
    <source>
        <dbReference type="ARBA" id="ARBA00022547"/>
    </source>
</evidence>
<dbReference type="PATRIC" id="fig|1427984.3.peg.120"/>
<accession>W8GEL3</accession>
<dbReference type="InterPro" id="IPR002379">
    <property type="entry name" value="ATPase_proteolipid_c-like_dom"/>
</dbReference>
<comment type="subcellular location">
    <subcellularLocation>
        <location evidence="12">Cell membrane</location>
        <topology evidence="12">Multi-pass membrane protein</topology>
    </subcellularLocation>
    <subcellularLocation>
        <location evidence="1">Membrane</location>
        <topology evidence="1">Multi-pass membrane protein</topology>
    </subcellularLocation>
</comment>
<evidence type="ECO:0000256" key="6">
    <source>
        <dbReference type="ARBA" id="ARBA00022781"/>
    </source>
</evidence>
<keyword evidence="3 12" id="KW-0813">Transport</keyword>
<dbReference type="InterPro" id="IPR035921">
    <property type="entry name" value="F/V-ATP_Csub_sf"/>
</dbReference>